<gene>
    <name evidence="2" type="ORF">G3A44_05475</name>
</gene>
<evidence type="ECO:0000259" key="1">
    <source>
        <dbReference type="Pfam" id="PF07995"/>
    </source>
</evidence>
<dbReference type="InterPro" id="IPR011041">
    <property type="entry name" value="Quinoprot_gluc/sorb_DH_b-prop"/>
</dbReference>
<dbReference type="PANTHER" id="PTHR19328">
    <property type="entry name" value="HEDGEHOG-INTERACTING PROTEIN"/>
    <property type="match status" value="1"/>
</dbReference>
<dbReference type="Gene3D" id="2.120.10.30">
    <property type="entry name" value="TolB, C-terminal domain"/>
    <property type="match status" value="1"/>
</dbReference>
<feature type="domain" description="Glucose/Sorbosone dehydrogenase" evidence="1">
    <location>
        <begin position="60"/>
        <end position="393"/>
    </location>
</feature>
<organism evidence="2 3">
    <name type="scientific">Ideonella livida</name>
    <dbReference type="NCBI Taxonomy" id="2707176"/>
    <lineage>
        <taxon>Bacteria</taxon>
        <taxon>Pseudomonadati</taxon>
        <taxon>Pseudomonadota</taxon>
        <taxon>Betaproteobacteria</taxon>
        <taxon>Burkholderiales</taxon>
        <taxon>Sphaerotilaceae</taxon>
        <taxon>Ideonella</taxon>
    </lineage>
</organism>
<protein>
    <submittedName>
        <fullName evidence="2">PQQ-dependent sugar dehydrogenase</fullName>
    </submittedName>
</protein>
<dbReference type="Proteomes" id="UP000484255">
    <property type="component" value="Unassembled WGS sequence"/>
</dbReference>
<dbReference type="InterPro" id="IPR012938">
    <property type="entry name" value="Glc/Sorbosone_DH"/>
</dbReference>
<dbReference type="Pfam" id="PF07995">
    <property type="entry name" value="GSDH"/>
    <property type="match status" value="1"/>
</dbReference>
<dbReference type="AlphaFoldDB" id="A0A7C9TL09"/>
<name>A0A7C9TL09_9BURK</name>
<dbReference type="InterPro" id="IPR011042">
    <property type="entry name" value="6-blade_b-propeller_TolB-like"/>
</dbReference>
<evidence type="ECO:0000313" key="3">
    <source>
        <dbReference type="Proteomes" id="UP000484255"/>
    </source>
</evidence>
<reference evidence="2 3" key="1">
    <citation type="submission" date="2020-02" db="EMBL/GenBank/DDBJ databases">
        <title>Ideonella bacterium strain TBM-1.</title>
        <authorList>
            <person name="Chen W.-M."/>
        </authorList>
    </citation>
    <scope>NUCLEOTIDE SEQUENCE [LARGE SCALE GENOMIC DNA]</scope>
    <source>
        <strain evidence="2 3">TBM-1</strain>
    </source>
</reference>
<keyword evidence="3" id="KW-1185">Reference proteome</keyword>
<dbReference type="EMBL" id="JAAGOH010000004">
    <property type="protein sequence ID" value="NDY90646.1"/>
    <property type="molecule type" value="Genomic_DNA"/>
</dbReference>
<comment type="caution">
    <text evidence="2">The sequence shown here is derived from an EMBL/GenBank/DDBJ whole genome shotgun (WGS) entry which is preliminary data.</text>
</comment>
<dbReference type="PANTHER" id="PTHR19328:SF75">
    <property type="entry name" value="ALDOSE SUGAR DEHYDROGENASE YLII"/>
    <property type="match status" value="1"/>
</dbReference>
<sequence>MRASFPPCPPAVAAGPAARPLQLGRWCPTLALAALAAAGALPPSVARAEPQVETVARGLVHPWSVAFLPDGGFLVTERPGRLRRLEASGRLQAPLEGLPAVSAGGQCGLLDVLVPPDHAQSGRIYLSLSEAGPTETGEAGNGVVVYVARLQGQRLTDLRRLFEQQPKVDSKLHCGGRLALGRDGHLWLTLGDRFQRKDDAPRLDNHLGKIVRITTDGEVPRDNPLLGRASARPEIWSWGHRNVQGAAVHPQTGELWTTEHGPQGGDELNRTLPGRHYGWPEITYGRNYGSGTRIGEGAKRDDVQSPVWHWAPTSIAPSGLTFVSSPRYPSWQGDLLLGALRGEALVRLQLRDQQVVREERLLTRLGERIRDVRQAPDGWIYLLTDNADGRLLRLKP</sequence>
<proteinExistence type="predicted"/>
<accession>A0A7C9TL09</accession>
<evidence type="ECO:0000313" key="2">
    <source>
        <dbReference type="EMBL" id="NDY90646.1"/>
    </source>
</evidence>
<dbReference type="SUPFAM" id="SSF50952">
    <property type="entry name" value="Soluble quinoprotein glucose dehydrogenase"/>
    <property type="match status" value="1"/>
</dbReference>